<protein>
    <submittedName>
        <fullName evidence="2">Uncharacterized protein</fullName>
    </submittedName>
</protein>
<feature type="region of interest" description="Disordered" evidence="1">
    <location>
        <begin position="34"/>
        <end position="73"/>
    </location>
</feature>
<dbReference type="EMBL" id="BGPR01285624">
    <property type="protein sequence ID" value="GBN34359.1"/>
    <property type="molecule type" value="Genomic_DNA"/>
</dbReference>
<sequence>PPSPSPAVSTPSRSKDNHARLVHRATPARNEIANHWLSPPSTKSYIRRPRLSHPTSTPDINEIAANSLASEGE</sequence>
<proteinExistence type="predicted"/>
<dbReference type="Proteomes" id="UP000499080">
    <property type="component" value="Unassembled WGS sequence"/>
</dbReference>
<gene>
    <name evidence="2" type="ORF">AVEN_185634_1</name>
</gene>
<reference evidence="2 3" key="1">
    <citation type="journal article" date="2019" name="Sci. Rep.">
        <title>Orb-weaving spider Araneus ventricosus genome elucidates the spidroin gene catalogue.</title>
        <authorList>
            <person name="Kono N."/>
            <person name="Nakamura H."/>
            <person name="Ohtoshi R."/>
            <person name="Moran D.A.P."/>
            <person name="Shinohara A."/>
            <person name="Yoshida Y."/>
            <person name="Fujiwara M."/>
            <person name="Mori M."/>
            <person name="Tomita M."/>
            <person name="Arakawa K."/>
        </authorList>
    </citation>
    <scope>NUCLEOTIDE SEQUENCE [LARGE SCALE GENOMIC DNA]</scope>
</reference>
<evidence type="ECO:0000313" key="3">
    <source>
        <dbReference type="Proteomes" id="UP000499080"/>
    </source>
</evidence>
<evidence type="ECO:0000313" key="2">
    <source>
        <dbReference type="EMBL" id="GBN34359.1"/>
    </source>
</evidence>
<name>A0A4Y2N6P9_ARAVE</name>
<evidence type="ECO:0000256" key="1">
    <source>
        <dbReference type="SAM" id="MobiDB-lite"/>
    </source>
</evidence>
<comment type="caution">
    <text evidence="2">The sequence shown here is derived from an EMBL/GenBank/DDBJ whole genome shotgun (WGS) entry which is preliminary data.</text>
</comment>
<organism evidence="2 3">
    <name type="scientific">Araneus ventricosus</name>
    <name type="common">Orbweaver spider</name>
    <name type="synonym">Epeira ventricosa</name>
    <dbReference type="NCBI Taxonomy" id="182803"/>
    <lineage>
        <taxon>Eukaryota</taxon>
        <taxon>Metazoa</taxon>
        <taxon>Ecdysozoa</taxon>
        <taxon>Arthropoda</taxon>
        <taxon>Chelicerata</taxon>
        <taxon>Arachnida</taxon>
        <taxon>Araneae</taxon>
        <taxon>Araneomorphae</taxon>
        <taxon>Entelegynae</taxon>
        <taxon>Araneoidea</taxon>
        <taxon>Araneidae</taxon>
        <taxon>Araneus</taxon>
    </lineage>
</organism>
<feature type="non-terminal residue" evidence="2">
    <location>
        <position position="1"/>
    </location>
</feature>
<keyword evidence="3" id="KW-1185">Reference proteome</keyword>
<dbReference type="AlphaFoldDB" id="A0A4Y2N6P9"/>
<accession>A0A4Y2N6P9</accession>